<organism evidence="1 2">
    <name type="scientific">Mycolicibacterium agri</name>
    <name type="common">Mycobacterium agri</name>
    <dbReference type="NCBI Taxonomy" id="36811"/>
    <lineage>
        <taxon>Bacteria</taxon>
        <taxon>Bacillati</taxon>
        <taxon>Actinomycetota</taxon>
        <taxon>Actinomycetes</taxon>
        <taxon>Mycobacteriales</taxon>
        <taxon>Mycobacteriaceae</taxon>
        <taxon>Mycolicibacterium</taxon>
    </lineage>
</organism>
<dbReference type="InterPro" id="IPR029058">
    <property type="entry name" value="AB_hydrolase_fold"/>
</dbReference>
<dbReference type="SUPFAM" id="SSF53474">
    <property type="entry name" value="alpha/beta-Hydrolases"/>
    <property type="match status" value="1"/>
</dbReference>
<dbReference type="EMBL" id="BLKS01000001">
    <property type="protein sequence ID" value="GFG53850.1"/>
    <property type="molecule type" value="Genomic_DNA"/>
</dbReference>
<evidence type="ECO:0008006" key="3">
    <source>
        <dbReference type="Google" id="ProtNLM"/>
    </source>
</evidence>
<dbReference type="AlphaFoldDB" id="A0A7I9W8G9"/>
<accession>A0A7I9W8G9</accession>
<sequence length="81" mass="8976">MRVAYRASAEGRRDIVFVPNWLTNCEVLPVLPSLQGWIEAMTSLGRLIFFDQPGSGASDPLAPGEFPTLEQWADSITARRV</sequence>
<proteinExistence type="predicted"/>
<protein>
    <recommendedName>
        <fullName evidence="3">Alpha/beta hydrolase</fullName>
    </recommendedName>
</protein>
<reference evidence="1 2" key="1">
    <citation type="journal article" date="2019" name="Emerg. Microbes Infect.">
        <title>Comprehensive subspecies identification of 175 nontuberculous mycobacteria species based on 7547 genomic profiles.</title>
        <authorList>
            <person name="Matsumoto Y."/>
            <person name="Kinjo T."/>
            <person name="Motooka D."/>
            <person name="Nabeya D."/>
            <person name="Jung N."/>
            <person name="Uechi K."/>
            <person name="Horii T."/>
            <person name="Iida T."/>
            <person name="Fujita J."/>
            <person name="Nakamura S."/>
        </authorList>
    </citation>
    <scope>NUCLEOTIDE SEQUENCE [LARGE SCALE GENOMIC DNA]</scope>
    <source>
        <strain evidence="1 2">JCM 6377</strain>
    </source>
</reference>
<comment type="caution">
    <text evidence="1">The sequence shown here is derived from an EMBL/GenBank/DDBJ whole genome shotgun (WGS) entry which is preliminary data.</text>
</comment>
<gene>
    <name evidence="1" type="ORF">MAGR_52910</name>
</gene>
<dbReference type="Proteomes" id="UP000465302">
    <property type="component" value="Unassembled WGS sequence"/>
</dbReference>
<dbReference type="Gene3D" id="3.40.50.1820">
    <property type="entry name" value="alpha/beta hydrolase"/>
    <property type="match status" value="1"/>
</dbReference>
<name>A0A7I9W8G9_MYCAG</name>
<evidence type="ECO:0000313" key="1">
    <source>
        <dbReference type="EMBL" id="GFG53850.1"/>
    </source>
</evidence>
<evidence type="ECO:0000313" key="2">
    <source>
        <dbReference type="Proteomes" id="UP000465302"/>
    </source>
</evidence>